<dbReference type="Proteomes" id="UP000789831">
    <property type="component" value="Unassembled WGS sequence"/>
</dbReference>
<evidence type="ECO:0000313" key="2">
    <source>
        <dbReference type="EMBL" id="CAG8488172.1"/>
    </source>
</evidence>
<reference evidence="2" key="1">
    <citation type="submission" date="2021-06" db="EMBL/GenBank/DDBJ databases">
        <authorList>
            <person name="Kallberg Y."/>
            <person name="Tangrot J."/>
            <person name="Rosling A."/>
        </authorList>
    </citation>
    <scope>NUCLEOTIDE SEQUENCE</scope>
    <source>
        <strain evidence="2">MT106</strain>
    </source>
</reference>
<feature type="compositionally biased region" description="Low complexity" evidence="1">
    <location>
        <begin position="63"/>
        <end position="75"/>
    </location>
</feature>
<proteinExistence type="predicted"/>
<name>A0A9N8WIV8_9GLOM</name>
<feature type="region of interest" description="Disordered" evidence="1">
    <location>
        <begin position="106"/>
        <end position="132"/>
    </location>
</feature>
<feature type="region of interest" description="Disordered" evidence="1">
    <location>
        <begin position="1"/>
        <end position="91"/>
    </location>
</feature>
<feature type="compositionally biased region" description="Polar residues" evidence="1">
    <location>
        <begin position="43"/>
        <end position="62"/>
    </location>
</feature>
<comment type="caution">
    <text evidence="2">The sequence shown here is derived from an EMBL/GenBank/DDBJ whole genome shotgun (WGS) entry which is preliminary data.</text>
</comment>
<dbReference type="EMBL" id="CAJVPL010000366">
    <property type="protein sequence ID" value="CAG8488172.1"/>
    <property type="molecule type" value="Genomic_DNA"/>
</dbReference>
<dbReference type="AlphaFoldDB" id="A0A9N8WIV8"/>
<accession>A0A9N8WIV8</accession>
<evidence type="ECO:0000313" key="3">
    <source>
        <dbReference type="Proteomes" id="UP000789831"/>
    </source>
</evidence>
<protein>
    <submittedName>
        <fullName evidence="2">4311_t:CDS:1</fullName>
    </submittedName>
</protein>
<organism evidence="2 3">
    <name type="scientific">Ambispora gerdemannii</name>
    <dbReference type="NCBI Taxonomy" id="144530"/>
    <lineage>
        <taxon>Eukaryota</taxon>
        <taxon>Fungi</taxon>
        <taxon>Fungi incertae sedis</taxon>
        <taxon>Mucoromycota</taxon>
        <taxon>Glomeromycotina</taxon>
        <taxon>Glomeromycetes</taxon>
        <taxon>Archaeosporales</taxon>
        <taxon>Ambisporaceae</taxon>
        <taxon>Ambispora</taxon>
    </lineage>
</organism>
<gene>
    <name evidence="2" type="ORF">AGERDE_LOCUS3606</name>
</gene>
<feature type="compositionally biased region" description="Low complexity" evidence="1">
    <location>
        <begin position="114"/>
        <end position="132"/>
    </location>
</feature>
<keyword evidence="3" id="KW-1185">Reference proteome</keyword>
<sequence>MNTELPQGWKQMHDPRKNPELAIPQQQPVYPAAKPYSEPIGTLQVNALSPSHQYPAQPQIHQGSNTSSPSSGPGNAETGDRGLNSGERGLISSKKLIKIGTKIFKSMGKPNKPQQQQHSQQVYPPSNYYQPNNYYYQSDYSDGSQYYDSNLMDNTDSMYPMDNNNNNNYYIDNFQTENSYASTPYYNESNSYYYEY</sequence>
<evidence type="ECO:0000256" key="1">
    <source>
        <dbReference type="SAM" id="MobiDB-lite"/>
    </source>
</evidence>